<evidence type="ECO:0000256" key="1">
    <source>
        <dbReference type="SAM" id="Phobius"/>
    </source>
</evidence>
<organism evidence="2 3">
    <name type="scientific">Fistulifera solaris</name>
    <name type="common">Oleaginous diatom</name>
    <dbReference type="NCBI Taxonomy" id="1519565"/>
    <lineage>
        <taxon>Eukaryota</taxon>
        <taxon>Sar</taxon>
        <taxon>Stramenopiles</taxon>
        <taxon>Ochrophyta</taxon>
        <taxon>Bacillariophyta</taxon>
        <taxon>Bacillariophyceae</taxon>
        <taxon>Bacillariophycidae</taxon>
        <taxon>Naviculales</taxon>
        <taxon>Naviculaceae</taxon>
        <taxon>Fistulifera</taxon>
    </lineage>
</organism>
<feature type="transmembrane region" description="Helical" evidence="1">
    <location>
        <begin position="12"/>
        <end position="34"/>
    </location>
</feature>
<dbReference type="OrthoDB" id="48280at2759"/>
<name>A0A1Z5KS53_FISSO</name>
<dbReference type="AlphaFoldDB" id="A0A1Z5KS53"/>
<dbReference type="InParanoid" id="A0A1Z5KS53"/>
<protein>
    <submittedName>
        <fullName evidence="2">Uncharacterized protein</fullName>
    </submittedName>
</protein>
<keyword evidence="1" id="KW-0812">Transmembrane</keyword>
<sequence>MSNKIRKNKSTITGDVIITRLLILLLASTLFLIFGPTRSMLDQHHDTMVLPQLPGPSSYAEITELEHEDAFRATIQQCLPPNPKCKQFILPGSSKRRVAVIAPPGDLVAKERLQAITQSHDDDLELIFRTHVPPYGYGKTHGLTQVIRFIPQPLLLEVTDALQSLLQKGETHAIITLSDLKAGLRQILRFHCRLSHLAAHTALLSVAATEDEEISSVLQSFLFPDEKPLEPNNNNDDDPDALYQLHAADGTQILTHVQSLSRFNVLKVLDQVLLEELQCTKNLTIWPCPSFWSAGDGPDPTNMSPLVQRLAQALSPDCEDPYAKCWVERDKCEAAGDARCVKNKK</sequence>
<dbReference type="EMBL" id="BDSP01000285">
    <property type="protein sequence ID" value="GAX29150.1"/>
    <property type="molecule type" value="Genomic_DNA"/>
</dbReference>
<keyword evidence="1" id="KW-0472">Membrane</keyword>
<dbReference type="Proteomes" id="UP000198406">
    <property type="component" value="Unassembled WGS sequence"/>
</dbReference>
<accession>A0A1Z5KS53</accession>
<keyword evidence="1" id="KW-1133">Transmembrane helix</keyword>
<gene>
    <name evidence="2" type="ORF">FisN_7Hh250</name>
</gene>
<comment type="caution">
    <text evidence="2">The sequence shown here is derived from an EMBL/GenBank/DDBJ whole genome shotgun (WGS) entry which is preliminary data.</text>
</comment>
<proteinExistence type="predicted"/>
<reference evidence="2 3" key="1">
    <citation type="journal article" date="2015" name="Plant Cell">
        <title>Oil accumulation by the oleaginous diatom Fistulifera solaris as revealed by the genome and transcriptome.</title>
        <authorList>
            <person name="Tanaka T."/>
            <person name="Maeda Y."/>
            <person name="Veluchamy A."/>
            <person name="Tanaka M."/>
            <person name="Abida H."/>
            <person name="Marechal E."/>
            <person name="Bowler C."/>
            <person name="Muto M."/>
            <person name="Sunaga Y."/>
            <person name="Tanaka M."/>
            <person name="Yoshino T."/>
            <person name="Taniguchi T."/>
            <person name="Fukuda Y."/>
            <person name="Nemoto M."/>
            <person name="Matsumoto M."/>
            <person name="Wong P.S."/>
            <person name="Aburatani S."/>
            <person name="Fujibuchi W."/>
        </authorList>
    </citation>
    <scope>NUCLEOTIDE SEQUENCE [LARGE SCALE GENOMIC DNA]</scope>
    <source>
        <strain evidence="2 3">JPCC DA0580</strain>
    </source>
</reference>
<evidence type="ECO:0000313" key="2">
    <source>
        <dbReference type="EMBL" id="GAX29150.1"/>
    </source>
</evidence>
<evidence type="ECO:0000313" key="3">
    <source>
        <dbReference type="Proteomes" id="UP000198406"/>
    </source>
</evidence>
<keyword evidence="3" id="KW-1185">Reference proteome</keyword>